<feature type="coiled-coil region" evidence="2">
    <location>
        <begin position="123"/>
        <end position="157"/>
    </location>
</feature>
<dbReference type="Proteomes" id="UP000887116">
    <property type="component" value="Unassembled WGS sequence"/>
</dbReference>
<name>A0A8X6LX45_TRICU</name>
<evidence type="ECO:0000313" key="5">
    <source>
        <dbReference type="EMBL" id="GFR25210.1"/>
    </source>
</evidence>
<dbReference type="OrthoDB" id="4066896at2759"/>
<dbReference type="PROSITE" id="PS00741">
    <property type="entry name" value="DH_1"/>
    <property type="match status" value="1"/>
</dbReference>
<dbReference type="SMART" id="SM00325">
    <property type="entry name" value="RhoGEF"/>
    <property type="match status" value="1"/>
</dbReference>
<dbReference type="SUPFAM" id="SSF50729">
    <property type="entry name" value="PH domain-like"/>
    <property type="match status" value="1"/>
</dbReference>
<dbReference type="Pfam" id="PF19056">
    <property type="entry name" value="WD40_2"/>
    <property type="match status" value="1"/>
</dbReference>
<evidence type="ECO:0000259" key="4">
    <source>
        <dbReference type="PROSITE" id="PS50010"/>
    </source>
</evidence>
<dbReference type="InterPro" id="IPR000219">
    <property type="entry name" value="DH_dom"/>
</dbReference>
<feature type="compositionally biased region" description="Polar residues" evidence="3">
    <location>
        <begin position="764"/>
        <end position="781"/>
    </location>
</feature>
<dbReference type="Pfam" id="PF19057">
    <property type="entry name" value="PH_19"/>
    <property type="match status" value="1"/>
</dbReference>
<sequence length="824" mass="91966">MSLEYPLAFYPCVNTVCVLETAKICQNHTCCFDEYKVFTQGQVVETYIEFINNWKAARDAIKAISAAKPAFAKFLEHTSREHKGKLTLDALLIMPVQRIPRYELLLKELLKHTPMDHPDHKLLLQAQKEVHDLAVKINKVEREALQQEQRLQKLREVEQHIEGIADLTQGNRNFIRYDFILIPGGLGMKKERCLFLFSDMLLITSIKRKGGAIRKTSIAVTASTCASLESNKYKLLMRTPIHCVDLVKTDVDEPCVRTFLKEVASLESDIATLGKILEFLGSLNCEHQFLEDTLKDLLVNLTKQLSEKQASSSQLMTADLVLTINDDVENITLLFPNPEQRMTWEAAFLDAKEKLHHVSEKVEAPEFLCSIPLRKTRAGLQVTCAAAVVDSCQNGLPDLWICSSDGYVGQVSVLTFQNEPIITSSVNICNARILCIAAVPGVNSGSLLVRRRSTLFPYVPGFKYERLGKGDKDQGKSKSFPLDSDSEDEFIDATGKQIYDFANDDANTLQPTMWLGTEDGCIYVFNCTDIRLQRPKLRIHHSTCIYDIVHVNGRVFVSLANGEIVIYSRDQSELWNTGSPHQFQIATEVSPISKMILVGEKLWCSTLNSIAIIDTISLEIENTFHVVSDIVRHITAIVYSEQGVWITVQSSPVIHLYHATSYEHILELNISLPVTKMLSAYDEIIKQHKLACLRVSSICIEKNLLWIGTSAGVVLNLPLPNITSSSSTEVVPNIIGMPHGHFGHVRFLTSICAILSKDSPAQGEPSTSYADSSKPTGSQDISNADQYSAVIISGGDGYEDFGNIISMDTAGRDDSTNHLLMWRV</sequence>
<dbReference type="InterPro" id="IPR039919">
    <property type="entry name" value="ARHGEF10/ARHGEF17"/>
</dbReference>
<dbReference type="InterPro" id="IPR015943">
    <property type="entry name" value="WD40/YVTN_repeat-like_dom_sf"/>
</dbReference>
<dbReference type="InterPro" id="IPR035899">
    <property type="entry name" value="DBL_dom_sf"/>
</dbReference>
<dbReference type="SUPFAM" id="SSF50998">
    <property type="entry name" value="Quinoprotein alcohol dehydrogenase-like"/>
    <property type="match status" value="1"/>
</dbReference>
<dbReference type="PANTHER" id="PTHR12877">
    <property type="entry name" value="RHO GUANINE NUCLEOTIDE EXCHANGE FACTOR"/>
    <property type="match status" value="1"/>
</dbReference>
<organism evidence="5 6">
    <name type="scientific">Trichonephila clavata</name>
    <name type="common">Joro spider</name>
    <name type="synonym">Nephila clavata</name>
    <dbReference type="NCBI Taxonomy" id="2740835"/>
    <lineage>
        <taxon>Eukaryota</taxon>
        <taxon>Metazoa</taxon>
        <taxon>Ecdysozoa</taxon>
        <taxon>Arthropoda</taxon>
        <taxon>Chelicerata</taxon>
        <taxon>Arachnida</taxon>
        <taxon>Araneae</taxon>
        <taxon>Araneomorphae</taxon>
        <taxon>Entelegynae</taxon>
        <taxon>Araneoidea</taxon>
        <taxon>Nephilidae</taxon>
        <taxon>Trichonephila</taxon>
    </lineage>
</organism>
<dbReference type="PROSITE" id="PS50010">
    <property type="entry name" value="DH_2"/>
    <property type="match status" value="1"/>
</dbReference>
<dbReference type="EMBL" id="BMAO01028500">
    <property type="protein sequence ID" value="GFR25210.1"/>
    <property type="molecule type" value="Genomic_DNA"/>
</dbReference>
<evidence type="ECO:0000256" key="2">
    <source>
        <dbReference type="SAM" id="Coils"/>
    </source>
</evidence>
<protein>
    <submittedName>
        <fullName evidence="5">Rho guanine nucleotide exchange factor 17</fullName>
    </submittedName>
</protein>
<gene>
    <name evidence="5" type="primary">ARHGEF17</name>
    <name evidence="5" type="ORF">TNCT_15672</name>
</gene>
<evidence type="ECO:0000256" key="1">
    <source>
        <dbReference type="ARBA" id="ARBA00022658"/>
    </source>
</evidence>
<dbReference type="GO" id="GO:0005085">
    <property type="term" value="F:guanyl-nucleotide exchange factor activity"/>
    <property type="evidence" value="ECO:0007669"/>
    <property type="project" value="UniProtKB-KW"/>
</dbReference>
<feature type="domain" description="DH" evidence="4">
    <location>
        <begin position="45"/>
        <end position="140"/>
    </location>
</feature>
<proteinExistence type="predicted"/>
<accession>A0A8X6LX45</accession>
<dbReference type="SUPFAM" id="SSF48065">
    <property type="entry name" value="DBL homology domain (DH-domain)"/>
    <property type="match status" value="1"/>
</dbReference>
<evidence type="ECO:0000256" key="3">
    <source>
        <dbReference type="SAM" id="MobiDB-lite"/>
    </source>
</evidence>
<evidence type="ECO:0000313" key="6">
    <source>
        <dbReference type="Proteomes" id="UP000887116"/>
    </source>
</evidence>
<dbReference type="Gene3D" id="2.130.10.10">
    <property type="entry name" value="YVTN repeat-like/Quinoprotein amine dehydrogenase"/>
    <property type="match status" value="1"/>
</dbReference>
<dbReference type="GO" id="GO:0030036">
    <property type="term" value="P:actin cytoskeleton organization"/>
    <property type="evidence" value="ECO:0007669"/>
    <property type="project" value="TreeGrafter"/>
</dbReference>
<keyword evidence="6" id="KW-1185">Reference proteome</keyword>
<dbReference type="PANTHER" id="PTHR12877:SF15">
    <property type="entry name" value="RHO GUANINE NUCLEOTIDE EXCHANGE FACTOR 17"/>
    <property type="match status" value="1"/>
</dbReference>
<dbReference type="AlphaFoldDB" id="A0A8X6LX45"/>
<dbReference type="Gene3D" id="1.20.900.10">
    <property type="entry name" value="Dbl homology (DH) domain"/>
    <property type="match status" value="1"/>
</dbReference>
<dbReference type="InterPro" id="IPR011993">
    <property type="entry name" value="PH-like_dom_sf"/>
</dbReference>
<dbReference type="InterPro" id="IPR011047">
    <property type="entry name" value="Quinoprotein_ADH-like_sf"/>
</dbReference>
<comment type="caution">
    <text evidence="5">The sequence shown here is derived from an EMBL/GenBank/DDBJ whole genome shotgun (WGS) entry which is preliminary data.</text>
</comment>
<reference evidence="5" key="1">
    <citation type="submission" date="2020-07" db="EMBL/GenBank/DDBJ databases">
        <title>Multicomponent nature underlies the extraordinary mechanical properties of spider dragline silk.</title>
        <authorList>
            <person name="Kono N."/>
            <person name="Nakamura H."/>
            <person name="Mori M."/>
            <person name="Yoshida Y."/>
            <person name="Ohtoshi R."/>
            <person name="Malay A.D."/>
            <person name="Moran D.A.P."/>
            <person name="Tomita M."/>
            <person name="Numata K."/>
            <person name="Arakawa K."/>
        </authorList>
    </citation>
    <scope>NUCLEOTIDE SEQUENCE</scope>
</reference>
<dbReference type="InterPro" id="IPR001331">
    <property type="entry name" value="GDS_CDC24_CS"/>
</dbReference>
<dbReference type="Pfam" id="PF00621">
    <property type="entry name" value="RhoGEF"/>
    <property type="match status" value="1"/>
</dbReference>
<dbReference type="Gene3D" id="2.30.29.30">
    <property type="entry name" value="Pleckstrin-homology domain (PH domain)/Phosphotyrosine-binding domain (PTB)"/>
    <property type="match status" value="1"/>
</dbReference>
<keyword evidence="2" id="KW-0175">Coiled coil</keyword>
<keyword evidence="1" id="KW-0344">Guanine-nucleotide releasing factor</keyword>
<feature type="region of interest" description="Disordered" evidence="3">
    <location>
        <begin position="759"/>
        <end position="781"/>
    </location>
</feature>
<dbReference type="GO" id="GO:0035556">
    <property type="term" value="P:intracellular signal transduction"/>
    <property type="evidence" value="ECO:0007669"/>
    <property type="project" value="InterPro"/>
</dbReference>